<organism evidence="12 13">
    <name type="scientific">Nakaseomyces bracarensis</name>
    <dbReference type="NCBI Taxonomy" id="273131"/>
    <lineage>
        <taxon>Eukaryota</taxon>
        <taxon>Fungi</taxon>
        <taxon>Dikarya</taxon>
        <taxon>Ascomycota</taxon>
        <taxon>Saccharomycotina</taxon>
        <taxon>Saccharomycetes</taxon>
        <taxon>Saccharomycetales</taxon>
        <taxon>Saccharomycetaceae</taxon>
        <taxon>Nakaseomyces</taxon>
    </lineage>
</organism>
<evidence type="ECO:0000256" key="6">
    <source>
        <dbReference type="ARBA" id="ARBA00023014"/>
    </source>
</evidence>
<evidence type="ECO:0000256" key="7">
    <source>
        <dbReference type="ARBA" id="ARBA00023204"/>
    </source>
</evidence>
<keyword evidence="10" id="KW-0496">Mitochondrion</keyword>
<dbReference type="PANTHER" id="PTHR43286:SF1">
    <property type="entry name" value="ENDONUCLEASE III-LIKE PROTEIN 1"/>
    <property type="match status" value="1"/>
</dbReference>
<keyword evidence="4 10" id="KW-0378">Hydrolase</keyword>
<dbReference type="CDD" id="cd00056">
    <property type="entry name" value="ENDO3c"/>
    <property type="match status" value="1"/>
</dbReference>
<evidence type="ECO:0000256" key="3">
    <source>
        <dbReference type="ARBA" id="ARBA00022763"/>
    </source>
</evidence>
<evidence type="ECO:0000256" key="9">
    <source>
        <dbReference type="ARBA" id="ARBA00023295"/>
    </source>
</evidence>
<dbReference type="PANTHER" id="PTHR43286">
    <property type="entry name" value="ENDONUCLEASE III-LIKE PROTEIN 1"/>
    <property type="match status" value="1"/>
</dbReference>
<dbReference type="InterPro" id="IPR003265">
    <property type="entry name" value="HhH-GPD_domain"/>
</dbReference>
<dbReference type="InterPro" id="IPR003651">
    <property type="entry name" value="Endonuclease3_FeS-loop_motif"/>
</dbReference>
<keyword evidence="10" id="KW-0539">Nucleus</keyword>
<dbReference type="HAMAP" id="MF_03183">
    <property type="entry name" value="Endonuclease_III_Nth"/>
    <property type="match status" value="1"/>
</dbReference>
<sequence length="387" mass="45001">MSRKRGRKYLEVSVDGGPVTSKYFKRETDNITVETTEKVVKYEDFVDEVDIEWVKTLDNFEYFEWIDERTSEDPRRWLTPLDEMSVGLSPKEIINLPPNFFNIYNRVRAIRGRLKTPVDSVGCALMPIYIAKHTGRSKEQIKPINYRFQLLIAVMLSSQTKDEITALAMLNMMKHCIEVNKDPDGMTLDSMLKLSEPTIDELIKSVGFHRRKASYIHKSLRLLRDNFQSDVPTNVGDMLTLPGVGPKMTYLALQRAWGKMDGICVDVHVDRLCKMWKWVDPIKCKTPDHTRKELQTWLPKCLWYEINSVLVGFGQVICMARGRRCDICFANDICNAKDRKLSSRLDDPLKIDEGFKTLGKTTRGEFEEYKRFLMKRAEDDLLIKTEY</sequence>
<keyword evidence="8 10" id="KW-0456">Lyase</keyword>
<dbReference type="EC" id="3.2.2.-" evidence="10"/>
<evidence type="ECO:0000256" key="2">
    <source>
        <dbReference type="ARBA" id="ARBA00022723"/>
    </source>
</evidence>
<dbReference type="Pfam" id="PF00730">
    <property type="entry name" value="HhH-GPD"/>
    <property type="match status" value="1"/>
</dbReference>
<reference evidence="12 13" key="1">
    <citation type="submission" date="2024-05" db="EMBL/GenBank/DDBJ databases">
        <title>Long read based assembly of the Candida bracarensis genome reveals expanded adhesin content.</title>
        <authorList>
            <person name="Marcet-Houben M."/>
            <person name="Ksiezopolska E."/>
            <person name="Gabaldon T."/>
        </authorList>
    </citation>
    <scope>NUCLEOTIDE SEQUENCE [LARGE SCALE GENOMIC DNA]</scope>
    <source>
        <strain evidence="12 13">CBM6</strain>
    </source>
</reference>
<keyword evidence="9 10" id="KW-0326">Glycosidase</keyword>
<keyword evidence="6" id="KW-0411">Iron-sulfur</keyword>
<keyword evidence="3 10" id="KW-0227">DNA damage</keyword>
<proteinExistence type="inferred from homology"/>
<accession>A0ABR4NZM6</accession>
<dbReference type="SUPFAM" id="SSF48150">
    <property type="entry name" value="DNA-glycosylase"/>
    <property type="match status" value="1"/>
</dbReference>
<comment type="catalytic activity">
    <reaction evidence="10">
        <text>2'-deoxyribonucleotide-(2'-deoxyribose 5'-phosphate)-2'-deoxyribonucleotide-DNA = a 3'-end 2'-deoxyribonucleotide-(2,3-dehydro-2,3-deoxyribose 5'-phosphate)-DNA + a 5'-end 5'-phospho-2'-deoxyribonucleoside-DNA + H(+)</text>
        <dbReference type="Rhea" id="RHEA:66592"/>
        <dbReference type="Rhea" id="RHEA-COMP:13180"/>
        <dbReference type="Rhea" id="RHEA-COMP:16897"/>
        <dbReference type="Rhea" id="RHEA-COMP:17067"/>
        <dbReference type="ChEBI" id="CHEBI:15378"/>
        <dbReference type="ChEBI" id="CHEBI:136412"/>
        <dbReference type="ChEBI" id="CHEBI:157695"/>
        <dbReference type="ChEBI" id="CHEBI:167181"/>
        <dbReference type="EC" id="4.2.99.18"/>
    </reaction>
</comment>
<comment type="similarity">
    <text evidence="10">Belongs to the Nth/MutY family.</text>
</comment>
<comment type="subcellular location">
    <subcellularLocation>
        <location evidence="10">Nucleus</location>
    </subcellularLocation>
    <subcellularLocation>
        <location evidence="10">Mitochondrion</location>
    </subcellularLocation>
</comment>
<name>A0ABR4NZM6_9SACH</name>
<dbReference type="EC" id="4.2.99.18" evidence="10"/>
<evidence type="ECO:0000256" key="1">
    <source>
        <dbReference type="ARBA" id="ARBA00001966"/>
    </source>
</evidence>
<evidence type="ECO:0000313" key="13">
    <source>
        <dbReference type="Proteomes" id="UP001623330"/>
    </source>
</evidence>
<dbReference type="Gene3D" id="1.10.340.30">
    <property type="entry name" value="Hypothetical protein, domain 2"/>
    <property type="match status" value="1"/>
</dbReference>
<keyword evidence="5" id="KW-0408">Iron</keyword>
<gene>
    <name evidence="10" type="primary">NTG1</name>
    <name evidence="12" type="ORF">RNJ44_03258</name>
</gene>
<evidence type="ECO:0000259" key="11">
    <source>
        <dbReference type="SMART" id="SM00478"/>
    </source>
</evidence>
<comment type="caution">
    <text evidence="10">Lacks conserved residue(s) required for the propagation of feature annotation.</text>
</comment>
<dbReference type="InterPro" id="IPR030841">
    <property type="entry name" value="NTH1"/>
</dbReference>
<dbReference type="InterPro" id="IPR011257">
    <property type="entry name" value="DNA_glycosylase"/>
</dbReference>
<protein>
    <recommendedName>
        <fullName evidence="10">Endonuclease III homolog</fullName>
        <ecNumber evidence="10">3.2.2.-</ecNumber>
        <ecNumber evidence="10">4.2.99.18</ecNumber>
    </recommendedName>
    <alternativeName>
        <fullName evidence="10">Bifunctional DNA N-glycosylase/DNA-(apurinic or apyrimidinic site) lyase</fullName>
        <shortName evidence="10">DNA glycosylase/AP lyase</shortName>
    </alternativeName>
</protein>
<keyword evidence="7 10" id="KW-0234">DNA repair</keyword>
<evidence type="ECO:0000256" key="4">
    <source>
        <dbReference type="ARBA" id="ARBA00022801"/>
    </source>
</evidence>
<evidence type="ECO:0000313" key="12">
    <source>
        <dbReference type="EMBL" id="KAL3234496.1"/>
    </source>
</evidence>
<feature type="domain" description="HhH-GPD" evidence="11">
    <location>
        <begin position="156"/>
        <end position="316"/>
    </location>
</feature>
<dbReference type="SMART" id="SM00525">
    <property type="entry name" value="FES"/>
    <property type="match status" value="1"/>
</dbReference>
<evidence type="ECO:0000256" key="8">
    <source>
        <dbReference type="ARBA" id="ARBA00023239"/>
    </source>
</evidence>
<dbReference type="Gene3D" id="1.10.1670.10">
    <property type="entry name" value="Helix-hairpin-Helix base-excision DNA repair enzymes (C-terminal)"/>
    <property type="match status" value="1"/>
</dbReference>
<evidence type="ECO:0000256" key="10">
    <source>
        <dbReference type="HAMAP-Rule" id="MF_03183"/>
    </source>
</evidence>
<dbReference type="InterPro" id="IPR023170">
    <property type="entry name" value="HhH_base_excis_C"/>
</dbReference>
<comment type="caution">
    <text evidence="12">The sequence shown here is derived from an EMBL/GenBank/DDBJ whole genome shotgun (WGS) entry which is preliminary data.</text>
</comment>
<evidence type="ECO:0000256" key="5">
    <source>
        <dbReference type="ARBA" id="ARBA00023004"/>
    </source>
</evidence>
<comment type="cofactor">
    <cofactor evidence="1">
        <name>[4Fe-4S] cluster</name>
        <dbReference type="ChEBI" id="CHEBI:49883"/>
    </cofactor>
</comment>
<comment type="function">
    <text evidence="10">Bifunctional DNA N-glycosylase with associated apurinic/apyrimidinic (AP) lyase function that catalyzes the first step in base excision repair (BER), the primary repair pathway for the repair of oxidative DNA damage. The DNA N-glycosylase activity releases the damaged DNA base from DNA by cleaving the N-glycosidic bond, leaving an AP site. The AP lyase activity cleaves the phosphodiester bond 3' to the AP site by a beta-elimination. Primarily recognizes and repairs oxidative base damage of pyrimidines.</text>
</comment>
<dbReference type="SMART" id="SM00478">
    <property type="entry name" value="ENDO3c"/>
    <property type="match status" value="1"/>
</dbReference>
<dbReference type="Proteomes" id="UP001623330">
    <property type="component" value="Unassembled WGS sequence"/>
</dbReference>
<keyword evidence="2" id="KW-0479">Metal-binding</keyword>
<keyword evidence="13" id="KW-1185">Reference proteome</keyword>
<dbReference type="EMBL" id="JBEVYD010000003">
    <property type="protein sequence ID" value="KAL3234496.1"/>
    <property type="molecule type" value="Genomic_DNA"/>
</dbReference>